<evidence type="ECO:0000259" key="1">
    <source>
        <dbReference type="Pfam" id="PF13649"/>
    </source>
</evidence>
<dbReference type="GO" id="GO:0032259">
    <property type="term" value="P:methylation"/>
    <property type="evidence" value="ECO:0007669"/>
    <property type="project" value="UniProtKB-KW"/>
</dbReference>
<keyword evidence="2" id="KW-0808">Transferase</keyword>
<dbReference type="SUPFAM" id="SSF53335">
    <property type="entry name" value="S-adenosyl-L-methionine-dependent methyltransferases"/>
    <property type="match status" value="1"/>
</dbReference>
<dbReference type="STRING" id="928856.SAMN04488049_112114"/>
<dbReference type="EC" id="2.1.1.163" evidence="2"/>
<accession>A0A0P1G3B7</accession>
<reference evidence="2 3" key="1">
    <citation type="submission" date="2015-09" db="EMBL/GenBank/DDBJ databases">
        <authorList>
            <consortium name="Swine Surveillance"/>
        </authorList>
    </citation>
    <scope>NUCLEOTIDE SEQUENCE [LARGE SCALE GENOMIC DNA]</scope>
    <source>
        <strain evidence="2 3">CECT 7557</strain>
    </source>
</reference>
<protein>
    <submittedName>
        <fullName evidence="2">Demethylmenaquinone methyltransferase</fullName>
        <ecNumber evidence="2">2.1.1.163</ecNumber>
    </submittedName>
</protein>
<dbReference type="InterPro" id="IPR029063">
    <property type="entry name" value="SAM-dependent_MTases_sf"/>
</dbReference>
<dbReference type="Pfam" id="PF13649">
    <property type="entry name" value="Methyltransf_25"/>
    <property type="match status" value="1"/>
</dbReference>
<name>A0A0P1G3B7_9RHOB</name>
<dbReference type="RefSeq" id="WP_058288951.1">
    <property type="nucleotide sequence ID" value="NZ_CYSD01000014.1"/>
</dbReference>
<gene>
    <name evidence="2" type="primary">ubiE_1</name>
    <name evidence="2" type="ORF">TRM7557_00814</name>
</gene>
<dbReference type="Gene3D" id="3.40.50.150">
    <property type="entry name" value="Vaccinia Virus protein VP39"/>
    <property type="match status" value="1"/>
</dbReference>
<dbReference type="InterPro" id="IPR041698">
    <property type="entry name" value="Methyltransf_25"/>
</dbReference>
<keyword evidence="3" id="KW-1185">Reference proteome</keyword>
<dbReference type="EMBL" id="CYSD01000014">
    <property type="protein sequence ID" value="CUH76300.1"/>
    <property type="molecule type" value="Genomic_DNA"/>
</dbReference>
<evidence type="ECO:0000313" key="3">
    <source>
        <dbReference type="Proteomes" id="UP000052022"/>
    </source>
</evidence>
<dbReference type="GO" id="GO:0043770">
    <property type="term" value="F:demethylmenaquinone methyltransferase activity"/>
    <property type="evidence" value="ECO:0007669"/>
    <property type="project" value="UniProtKB-EC"/>
</dbReference>
<proteinExistence type="predicted"/>
<organism evidence="2 3">
    <name type="scientific">Tritonibacter multivorans</name>
    <dbReference type="NCBI Taxonomy" id="928856"/>
    <lineage>
        <taxon>Bacteria</taxon>
        <taxon>Pseudomonadati</taxon>
        <taxon>Pseudomonadota</taxon>
        <taxon>Alphaproteobacteria</taxon>
        <taxon>Rhodobacterales</taxon>
        <taxon>Paracoccaceae</taxon>
        <taxon>Tritonibacter</taxon>
    </lineage>
</organism>
<dbReference type="OrthoDB" id="9777638at2"/>
<dbReference type="CDD" id="cd02440">
    <property type="entry name" value="AdoMet_MTases"/>
    <property type="match status" value="1"/>
</dbReference>
<sequence length="219" mass="24803">MFDQSPEGTEPHAALMDDTYRYQRLFYDVTRKYYLFGRDHLIAAMAPPAGAHVLEVACGTGRNLQLVARRYPQCQVYGLDISAQMLISARAKLGESAKLCEADACDFDPALLFDQPQFDRIFISYGISMIPDWQGALRMAYSQLAPGGELHVVDFADQSGWPAWFARLLRRWLQKFHVTPRMELAAELHQIAADTGAEAQHQLLYRGYAQYGVLRRPEA</sequence>
<dbReference type="AlphaFoldDB" id="A0A0P1G3B7"/>
<feature type="domain" description="Methyltransferase" evidence="1">
    <location>
        <begin position="53"/>
        <end position="148"/>
    </location>
</feature>
<dbReference type="PANTHER" id="PTHR43591">
    <property type="entry name" value="METHYLTRANSFERASE"/>
    <property type="match status" value="1"/>
</dbReference>
<dbReference type="Proteomes" id="UP000052022">
    <property type="component" value="Unassembled WGS sequence"/>
</dbReference>
<keyword evidence="2" id="KW-0489">Methyltransferase</keyword>
<evidence type="ECO:0000313" key="2">
    <source>
        <dbReference type="EMBL" id="CUH76300.1"/>
    </source>
</evidence>